<accession>A0A1M6VB27</accession>
<reference evidence="2" key="1">
    <citation type="submission" date="2016-11" db="EMBL/GenBank/DDBJ databases">
        <authorList>
            <person name="Varghese N."/>
            <person name="Submissions S."/>
        </authorList>
    </citation>
    <scope>NUCLEOTIDE SEQUENCE [LARGE SCALE GENOMIC DNA]</scope>
    <source>
        <strain evidence="2">ALO Sharm</strain>
    </source>
</reference>
<dbReference type="EMBL" id="FRAL01000005">
    <property type="protein sequence ID" value="SHK78702.1"/>
    <property type="molecule type" value="Genomic_DNA"/>
</dbReference>
<dbReference type="PANTHER" id="PTHR39166">
    <property type="entry name" value="BLL1166 PROTEIN"/>
    <property type="match status" value="1"/>
</dbReference>
<protein>
    <recommendedName>
        <fullName evidence="3">Nitrate reductase</fullName>
    </recommendedName>
</protein>
<proteinExistence type="predicted"/>
<organism evidence="1 2">
    <name type="scientific">Halomonas caseinilytica</name>
    <dbReference type="NCBI Taxonomy" id="438744"/>
    <lineage>
        <taxon>Bacteria</taxon>
        <taxon>Pseudomonadati</taxon>
        <taxon>Pseudomonadota</taxon>
        <taxon>Gammaproteobacteria</taxon>
        <taxon>Oceanospirillales</taxon>
        <taxon>Halomonadaceae</taxon>
        <taxon>Halomonas</taxon>
    </lineage>
</organism>
<dbReference type="RefSeq" id="WP_064698938.1">
    <property type="nucleotide sequence ID" value="NZ_BDEO01000004.1"/>
</dbReference>
<sequence>MCHDLENRVFAWLRADPARLEALALAERLHLADWCLAAGFVRNLVWDRLHGYTHPTPLDDIDLVYFDSRDDSAARDRELETYLSAVSNLPWSVKNQARMHERNGDAPYRSTCDAMTYWVERETAVGVQLGREGDMSMVAPFGLASLLEGKVTYNPRCRNRAAFRERSRRKAWLSIWPRLVVVG</sequence>
<dbReference type="OrthoDB" id="9805247at2"/>
<dbReference type="PANTHER" id="PTHR39166:SF1">
    <property type="entry name" value="BLL1166 PROTEIN"/>
    <property type="match status" value="1"/>
</dbReference>
<dbReference type="AlphaFoldDB" id="A0A1M6VB27"/>
<gene>
    <name evidence="1" type="ORF">SAMN05192556_105149</name>
</gene>
<name>A0A1M6VB27_9GAMM</name>
<dbReference type="Proteomes" id="UP000184248">
    <property type="component" value="Unassembled WGS sequence"/>
</dbReference>
<dbReference type="InterPro" id="IPR009267">
    <property type="entry name" value="NTP_transf_6"/>
</dbReference>
<keyword evidence="2" id="KW-1185">Reference proteome</keyword>
<evidence type="ECO:0000313" key="1">
    <source>
        <dbReference type="EMBL" id="SHK78702.1"/>
    </source>
</evidence>
<dbReference type="Pfam" id="PF06042">
    <property type="entry name" value="NTP_transf_6"/>
    <property type="match status" value="1"/>
</dbReference>
<evidence type="ECO:0008006" key="3">
    <source>
        <dbReference type="Google" id="ProtNLM"/>
    </source>
</evidence>
<evidence type="ECO:0000313" key="2">
    <source>
        <dbReference type="Proteomes" id="UP000184248"/>
    </source>
</evidence>